<sequence>MLTPFTPSTITLRRPSGESDFILTKVETHNNNSNSSNNISSGKSNANSHNGDDDNDGETISVPFQRPKANSASCITDGIRASHFLSTMGAYMIKHDYLLTPPVALNVPHQTTPTQPARRKNSWQEIFKRDFKNFRVHAADSIKGSVDSLLTRLSNNSESASRYSTFLQASNDLIIEVLPRNDEYDGRILNGYGRKIFRKKGYYKMRSKSKSPVNNERWKRLSKSCKLNSELQQHLSELDRYITMEKLRRNSELEHNNACDGCSGKNIASFTRNSKNINNNNIFNNKNHEMKMKKEHATYSYNNDNNHVNSYKEESDQLFSSNSTIQFKILQQQQLSQILQQQQPQQSQQQKQQRQYQIHDEQQLRESFQKLLQLNDTQSILFTHCSNNEQKQLPKQNSQKHQHQHHHQHQQQQQQQQQQLRDNQQQPSQQKGQKQSRNKTFAASYSTNQLPEDLSKSCPDRSFICPLQGVSVGQGRFKACLPLNAFPKGHICLKVRGYRLEIIQLIKRRGDGRRSGGSSREGSDDGRLEWISHVESNRDNETEISTRDKKIATGANHMSERRTYSGESSLNVNSFYGECEAHSGDTPRRKISDCTEYNYAKKMNNFNSNNKACANMDDNIDRTTNECIKNTKYSRANTMSDRGVVSNNSSSSLRFSYFAPISIGNNNFSSNPSTSFNLGNNTNSNLILNCSSNVLNGCSQQHIETIPVRSNQGSRRNSRNEETIAATGKNNVPHPPDDFPISGYRYLGSVSIPIFVEPSSIDFGLDNLLQWLKIDGKLKGCISSSCLNLDDPLDDDDDDINIGGNDDDNDDDGLVVATVAGHDDDGLLEIERKKN</sequence>
<dbReference type="EMBL" id="AMQM01006060">
    <property type="status" value="NOT_ANNOTATED_CDS"/>
    <property type="molecule type" value="Genomic_DNA"/>
</dbReference>
<dbReference type="EnsemblMetazoa" id="HelroT177420">
    <property type="protein sequence ID" value="HelroP177420"/>
    <property type="gene ID" value="HelroG177420"/>
</dbReference>
<protein>
    <submittedName>
        <fullName evidence="2 3">Uncharacterized protein</fullName>
    </submittedName>
</protein>
<reference evidence="4" key="1">
    <citation type="submission" date="2012-12" db="EMBL/GenBank/DDBJ databases">
        <authorList>
            <person name="Hellsten U."/>
            <person name="Grimwood J."/>
            <person name="Chapman J.A."/>
            <person name="Shapiro H."/>
            <person name="Aerts A."/>
            <person name="Otillar R.P."/>
            <person name="Terry A.Y."/>
            <person name="Boore J.L."/>
            <person name="Simakov O."/>
            <person name="Marletaz F."/>
            <person name="Cho S.-J."/>
            <person name="Edsinger-Gonzales E."/>
            <person name="Havlak P."/>
            <person name="Kuo D.-H."/>
            <person name="Larsson T."/>
            <person name="Lv J."/>
            <person name="Arendt D."/>
            <person name="Savage R."/>
            <person name="Osoegawa K."/>
            <person name="de Jong P."/>
            <person name="Lindberg D.R."/>
            <person name="Seaver E.C."/>
            <person name="Weisblat D.A."/>
            <person name="Putnam N.H."/>
            <person name="Grigoriev I.V."/>
            <person name="Rokhsar D.S."/>
        </authorList>
    </citation>
    <scope>NUCLEOTIDE SEQUENCE</scope>
</reference>
<reference evidence="2 4" key="2">
    <citation type="journal article" date="2013" name="Nature">
        <title>Insights into bilaterian evolution from three spiralian genomes.</title>
        <authorList>
            <person name="Simakov O."/>
            <person name="Marletaz F."/>
            <person name="Cho S.J."/>
            <person name="Edsinger-Gonzales E."/>
            <person name="Havlak P."/>
            <person name="Hellsten U."/>
            <person name="Kuo D.H."/>
            <person name="Larsson T."/>
            <person name="Lv J."/>
            <person name="Arendt D."/>
            <person name="Savage R."/>
            <person name="Osoegawa K."/>
            <person name="de Jong P."/>
            <person name="Grimwood J."/>
            <person name="Chapman J.A."/>
            <person name="Shapiro H."/>
            <person name="Aerts A."/>
            <person name="Otillar R.P."/>
            <person name="Terry A.Y."/>
            <person name="Boore J.L."/>
            <person name="Grigoriev I.V."/>
            <person name="Lindberg D.R."/>
            <person name="Seaver E.C."/>
            <person name="Weisblat D.A."/>
            <person name="Putnam N.H."/>
            <person name="Rokhsar D.S."/>
        </authorList>
    </citation>
    <scope>NUCLEOTIDE SEQUENCE</scope>
</reference>
<dbReference type="InParanoid" id="T1FBN6"/>
<name>T1FBN6_HELRO</name>
<dbReference type="RefSeq" id="XP_009023858.1">
    <property type="nucleotide sequence ID" value="XM_009025610.1"/>
</dbReference>
<accession>T1FBN6</accession>
<dbReference type="KEGG" id="hro:HELRODRAFT_177420"/>
<dbReference type="HOGENOM" id="CLU_340183_0_0_1"/>
<feature type="compositionally biased region" description="Low complexity" evidence="1">
    <location>
        <begin position="410"/>
        <end position="435"/>
    </location>
</feature>
<dbReference type="GeneID" id="20206235"/>
<evidence type="ECO:0000313" key="3">
    <source>
        <dbReference type="EnsemblMetazoa" id="HelroP177420"/>
    </source>
</evidence>
<evidence type="ECO:0000313" key="4">
    <source>
        <dbReference type="Proteomes" id="UP000015101"/>
    </source>
</evidence>
<dbReference type="EMBL" id="KB097222">
    <property type="protein sequence ID" value="ESN98174.1"/>
    <property type="molecule type" value="Genomic_DNA"/>
</dbReference>
<dbReference type="Proteomes" id="UP000015101">
    <property type="component" value="Unassembled WGS sequence"/>
</dbReference>
<feature type="region of interest" description="Disordered" evidence="1">
    <location>
        <begin position="391"/>
        <end position="453"/>
    </location>
</feature>
<evidence type="ECO:0000313" key="2">
    <source>
        <dbReference type="EMBL" id="ESN98174.1"/>
    </source>
</evidence>
<feature type="region of interest" description="Disordered" evidence="1">
    <location>
        <begin position="709"/>
        <end position="736"/>
    </location>
</feature>
<dbReference type="CTD" id="20206235"/>
<dbReference type="GO" id="GO:0016514">
    <property type="term" value="C:SWI/SNF complex"/>
    <property type="evidence" value="ECO:0000318"/>
    <property type="project" value="GO_Central"/>
</dbReference>
<feature type="compositionally biased region" description="Basic residues" evidence="1">
    <location>
        <begin position="398"/>
        <end position="409"/>
    </location>
</feature>
<reference evidence="3" key="3">
    <citation type="submission" date="2015-06" db="UniProtKB">
        <authorList>
            <consortium name="EnsemblMetazoa"/>
        </authorList>
    </citation>
    <scope>IDENTIFICATION</scope>
</reference>
<organism evidence="3 4">
    <name type="scientific">Helobdella robusta</name>
    <name type="common">Californian leech</name>
    <dbReference type="NCBI Taxonomy" id="6412"/>
    <lineage>
        <taxon>Eukaryota</taxon>
        <taxon>Metazoa</taxon>
        <taxon>Spiralia</taxon>
        <taxon>Lophotrochozoa</taxon>
        <taxon>Annelida</taxon>
        <taxon>Clitellata</taxon>
        <taxon>Hirudinea</taxon>
        <taxon>Rhynchobdellida</taxon>
        <taxon>Glossiphoniidae</taxon>
        <taxon>Helobdella</taxon>
    </lineage>
</organism>
<feature type="region of interest" description="Disordered" evidence="1">
    <location>
        <begin position="28"/>
        <end position="65"/>
    </location>
</feature>
<feature type="region of interest" description="Disordered" evidence="1">
    <location>
        <begin position="509"/>
        <end position="528"/>
    </location>
</feature>
<feature type="compositionally biased region" description="Polar residues" evidence="1">
    <location>
        <begin position="438"/>
        <end position="450"/>
    </location>
</feature>
<evidence type="ECO:0000256" key="1">
    <source>
        <dbReference type="SAM" id="MobiDB-lite"/>
    </source>
</evidence>
<keyword evidence="4" id="KW-1185">Reference proteome</keyword>
<feature type="compositionally biased region" description="Low complexity" evidence="1">
    <location>
        <begin position="30"/>
        <end position="48"/>
    </location>
</feature>
<dbReference type="GO" id="GO:0045893">
    <property type="term" value="P:positive regulation of DNA-templated transcription"/>
    <property type="evidence" value="ECO:0000318"/>
    <property type="project" value="GO_Central"/>
</dbReference>
<dbReference type="AlphaFoldDB" id="T1FBN6"/>
<proteinExistence type="predicted"/>
<gene>
    <name evidence="3" type="primary">20206235</name>
    <name evidence="2" type="ORF">HELRODRAFT_177420</name>
</gene>